<reference evidence="3" key="1">
    <citation type="journal article" date="2013" name="Science">
        <title>The Amborella genome and the evolution of flowering plants.</title>
        <authorList>
            <consortium name="Amborella Genome Project"/>
        </authorList>
    </citation>
    <scope>NUCLEOTIDE SEQUENCE [LARGE SCALE GENOMIC DNA]</scope>
</reference>
<feature type="compositionally biased region" description="Low complexity" evidence="1">
    <location>
        <begin position="34"/>
        <end position="50"/>
    </location>
</feature>
<feature type="region of interest" description="Disordered" evidence="1">
    <location>
        <begin position="1"/>
        <end position="50"/>
    </location>
</feature>
<dbReference type="Proteomes" id="UP000017836">
    <property type="component" value="Unassembled WGS sequence"/>
</dbReference>
<proteinExistence type="predicted"/>
<accession>W1PX07</accession>
<dbReference type="EMBL" id="KI392606">
    <property type="protein sequence ID" value="ERN12713.1"/>
    <property type="molecule type" value="Genomic_DNA"/>
</dbReference>
<keyword evidence="3" id="KW-1185">Reference proteome</keyword>
<evidence type="ECO:0000256" key="1">
    <source>
        <dbReference type="SAM" id="MobiDB-lite"/>
    </source>
</evidence>
<feature type="non-terminal residue" evidence="2">
    <location>
        <position position="50"/>
    </location>
</feature>
<evidence type="ECO:0000313" key="3">
    <source>
        <dbReference type="Proteomes" id="UP000017836"/>
    </source>
</evidence>
<name>W1PX07_AMBTC</name>
<dbReference type="HOGENOM" id="CLU_3130323_0_0_1"/>
<dbReference type="Gramene" id="ERN12713">
    <property type="protein sequence ID" value="ERN12713"/>
    <property type="gene ID" value="AMTR_s00179p00049690"/>
</dbReference>
<evidence type="ECO:0000313" key="2">
    <source>
        <dbReference type="EMBL" id="ERN12713.1"/>
    </source>
</evidence>
<gene>
    <name evidence="2" type="ORF">AMTR_s00179p00049690</name>
</gene>
<protein>
    <submittedName>
        <fullName evidence="2">Uncharacterized protein</fullName>
    </submittedName>
</protein>
<sequence>MGIRPSSPLTSMSMDVEAEGGVPGAGTTASVTSVPGIIGGVEPVGQAISE</sequence>
<organism evidence="2 3">
    <name type="scientific">Amborella trichopoda</name>
    <dbReference type="NCBI Taxonomy" id="13333"/>
    <lineage>
        <taxon>Eukaryota</taxon>
        <taxon>Viridiplantae</taxon>
        <taxon>Streptophyta</taxon>
        <taxon>Embryophyta</taxon>
        <taxon>Tracheophyta</taxon>
        <taxon>Spermatophyta</taxon>
        <taxon>Magnoliopsida</taxon>
        <taxon>Amborellales</taxon>
        <taxon>Amborellaceae</taxon>
        <taxon>Amborella</taxon>
    </lineage>
</organism>
<dbReference type="AlphaFoldDB" id="W1PX07"/>